<accession>A0A8G1VQQ6</accession>
<protein>
    <submittedName>
        <fullName evidence="1">Uncharacterized protein</fullName>
    </submittedName>
</protein>
<sequence length="171" mass="19418">MTNTSGTMHSRPVQTSILTNDHLLSIICSQHLLSSSCCCCYYNPSRYLPYKSTKTHGSAQFKLSRLHAASPSSPRTNKVRRHVGESTYNYQLSSNVMNQIKNGQTRLHQRQARAKSLQTRNRPSACHQQDTFAIAPLADARLRVRGSMVYPTCFDICYSRCLFFQNCSYLT</sequence>
<reference evidence="1 2" key="1">
    <citation type="submission" date="2018-02" db="EMBL/GenBank/DDBJ databases">
        <title>The genomes of Aspergillus section Nigri reveals drivers in fungal speciation.</title>
        <authorList>
            <consortium name="DOE Joint Genome Institute"/>
            <person name="Vesth T.C."/>
            <person name="Nybo J."/>
            <person name="Theobald S."/>
            <person name="Brandl J."/>
            <person name="Frisvad J.C."/>
            <person name="Nielsen K.F."/>
            <person name="Lyhne E.K."/>
            <person name="Kogle M.E."/>
            <person name="Kuo A."/>
            <person name="Riley R."/>
            <person name="Clum A."/>
            <person name="Nolan M."/>
            <person name="Lipzen A."/>
            <person name="Salamov A."/>
            <person name="Henrissat B."/>
            <person name="Wiebenga A."/>
            <person name="De vries R.P."/>
            <person name="Grigoriev I.V."/>
            <person name="Mortensen U.H."/>
            <person name="Andersen M.R."/>
            <person name="Baker S.E."/>
        </authorList>
    </citation>
    <scope>NUCLEOTIDE SEQUENCE [LARGE SCALE GENOMIC DNA]</scope>
    <source>
        <strain evidence="1 2">CBS 112811</strain>
    </source>
</reference>
<gene>
    <name evidence="1" type="ORF">BO85DRAFT_184168</name>
</gene>
<keyword evidence="2" id="KW-1185">Reference proteome</keyword>
<dbReference type="EMBL" id="KZ825056">
    <property type="protein sequence ID" value="RAH60997.1"/>
    <property type="molecule type" value="Genomic_DNA"/>
</dbReference>
<dbReference type="GeneID" id="37157772"/>
<organism evidence="1 2">
    <name type="scientific">Aspergillus piperis CBS 112811</name>
    <dbReference type="NCBI Taxonomy" id="1448313"/>
    <lineage>
        <taxon>Eukaryota</taxon>
        <taxon>Fungi</taxon>
        <taxon>Dikarya</taxon>
        <taxon>Ascomycota</taxon>
        <taxon>Pezizomycotina</taxon>
        <taxon>Eurotiomycetes</taxon>
        <taxon>Eurotiomycetidae</taxon>
        <taxon>Eurotiales</taxon>
        <taxon>Aspergillaceae</taxon>
        <taxon>Aspergillus</taxon>
        <taxon>Aspergillus subgen. Circumdati</taxon>
    </lineage>
</organism>
<dbReference type="Proteomes" id="UP000249526">
    <property type="component" value="Unassembled WGS sequence"/>
</dbReference>
<evidence type="ECO:0000313" key="2">
    <source>
        <dbReference type="Proteomes" id="UP000249526"/>
    </source>
</evidence>
<dbReference type="AlphaFoldDB" id="A0A8G1VQQ6"/>
<proteinExistence type="predicted"/>
<dbReference type="RefSeq" id="XP_025518919.1">
    <property type="nucleotide sequence ID" value="XM_025654370.1"/>
</dbReference>
<evidence type="ECO:0000313" key="1">
    <source>
        <dbReference type="EMBL" id="RAH60997.1"/>
    </source>
</evidence>
<name>A0A8G1VQQ6_9EURO</name>